<dbReference type="GO" id="GO:0016020">
    <property type="term" value="C:membrane"/>
    <property type="evidence" value="ECO:0007669"/>
    <property type="project" value="InterPro"/>
</dbReference>
<evidence type="ECO:0000256" key="2">
    <source>
        <dbReference type="ARBA" id="ARBA00022989"/>
    </source>
</evidence>
<dbReference type="PANTHER" id="PTHR32089:SF112">
    <property type="entry name" value="LYSOZYME-LIKE PROTEIN-RELATED"/>
    <property type="match status" value="1"/>
</dbReference>
<organism evidence="5 6">
    <name type="scientific">Vallicoccus soli</name>
    <dbReference type="NCBI Taxonomy" id="2339232"/>
    <lineage>
        <taxon>Bacteria</taxon>
        <taxon>Bacillati</taxon>
        <taxon>Actinomycetota</taxon>
        <taxon>Actinomycetes</taxon>
        <taxon>Motilibacterales</taxon>
        <taxon>Vallicoccaceae</taxon>
        <taxon>Vallicoccus</taxon>
    </lineage>
</organism>
<accession>A0A3A3YPW7</accession>
<dbReference type="AlphaFoldDB" id="A0A3A3YPW7"/>
<evidence type="ECO:0000313" key="5">
    <source>
        <dbReference type="EMBL" id="RJK92753.1"/>
    </source>
</evidence>
<feature type="transmembrane region" description="Helical" evidence="3">
    <location>
        <begin position="20"/>
        <end position="44"/>
    </location>
</feature>
<keyword evidence="6" id="KW-1185">Reference proteome</keyword>
<dbReference type="GO" id="GO:0007165">
    <property type="term" value="P:signal transduction"/>
    <property type="evidence" value="ECO:0007669"/>
    <property type="project" value="InterPro"/>
</dbReference>
<dbReference type="SMART" id="SM00304">
    <property type="entry name" value="HAMP"/>
    <property type="match status" value="1"/>
</dbReference>
<proteinExistence type="predicted"/>
<dbReference type="SUPFAM" id="SSF58104">
    <property type="entry name" value="Methyl-accepting chemotaxis protein (MCP) signaling domain"/>
    <property type="match status" value="1"/>
</dbReference>
<dbReference type="Gene3D" id="1.10.287.950">
    <property type="entry name" value="Methyl-accepting chemotaxis protein"/>
    <property type="match status" value="1"/>
</dbReference>
<keyword evidence="1 3" id="KW-0812">Transmembrane</keyword>
<reference evidence="5 6" key="1">
    <citation type="submission" date="2018-09" db="EMBL/GenBank/DDBJ databases">
        <title>YIM 75000 draft genome.</title>
        <authorList>
            <person name="Tang S."/>
            <person name="Feng Y."/>
        </authorList>
    </citation>
    <scope>NUCLEOTIDE SEQUENCE [LARGE SCALE GENOMIC DNA]</scope>
    <source>
        <strain evidence="5 6">YIM 75000</strain>
    </source>
</reference>
<keyword evidence="3" id="KW-0472">Membrane</keyword>
<dbReference type="Pfam" id="PF12729">
    <property type="entry name" value="4HB_MCP_1"/>
    <property type="match status" value="1"/>
</dbReference>
<feature type="transmembrane region" description="Helical" evidence="3">
    <location>
        <begin position="204"/>
        <end position="227"/>
    </location>
</feature>
<dbReference type="EMBL" id="QZEZ01000012">
    <property type="protein sequence ID" value="RJK92753.1"/>
    <property type="molecule type" value="Genomic_DNA"/>
</dbReference>
<dbReference type="PANTHER" id="PTHR32089">
    <property type="entry name" value="METHYL-ACCEPTING CHEMOTAXIS PROTEIN MCPB"/>
    <property type="match status" value="1"/>
</dbReference>
<dbReference type="Proteomes" id="UP000265614">
    <property type="component" value="Unassembled WGS sequence"/>
</dbReference>
<evidence type="ECO:0000256" key="1">
    <source>
        <dbReference type="ARBA" id="ARBA00022692"/>
    </source>
</evidence>
<dbReference type="CDD" id="cd06225">
    <property type="entry name" value="HAMP"/>
    <property type="match status" value="1"/>
</dbReference>
<sequence length="385" mass="40126">MASTDGSRRRPRLDDLGANVKILGSIAVAGLVALLVGVVGLTALGSTNHATQQLYTENFTGLDEAAKLRRLTVQMRLDAVNHAISPDQATMDSYRSKIDESVASIQEGVDGYAASHDLSADQQAGVDEYREGLAAYLDVLRNEMLPASEANDIPRFTQLRDEKARPQADKMMAALDVLVQGEQESGAEAVQSAQESFDSSRTTVVAMLVVGIAAALGLGFVVARGIVSRLRKVQAQSEALAGGDLTHVSGVASRDEVGRVGQALDQAVDGLRTLVTSIHSSSQALSAAAEEMSVTSQQIASSADDSARQADRVSAAAEQVTRNVQTVATGSEEMGASIREIAHNANEAARVAAQAVGVAESTNGTVAKLGESSVEIGNVVKVITS</sequence>
<protein>
    <submittedName>
        <fullName evidence="5">Methyl-accepting chemotaxis protein</fullName>
    </submittedName>
</protein>
<dbReference type="PROSITE" id="PS50885">
    <property type="entry name" value="HAMP"/>
    <property type="match status" value="1"/>
</dbReference>
<evidence type="ECO:0000259" key="4">
    <source>
        <dbReference type="PROSITE" id="PS50885"/>
    </source>
</evidence>
<dbReference type="InterPro" id="IPR024478">
    <property type="entry name" value="HlyB_4HB_MCP"/>
</dbReference>
<dbReference type="RefSeq" id="WP_133412094.1">
    <property type="nucleotide sequence ID" value="NZ_QZEZ01000012.1"/>
</dbReference>
<feature type="non-terminal residue" evidence="5">
    <location>
        <position position="385"/>
    </location>
</feature>
<dbReference type="OrthoDB" id="1115140at2"/>
<keyword evidence="2 3" id="KW-1133">Transmembrane helix</keyword>
<evidence type="ECO:0000256" key="3">
    <source>
        <dbReference type="SAM" id="Phobius"/>
    </source>
</evidence>
<name>A0A3A3YPW7_9ACTN</name>
<comment type="caution">
    <text evidence="5">The sequence shown here is derived from an EMBL/GenBank/DDBJ whole genome shotgun (WGS) entry which is preliminary data.</text>
</comment>
<feature type="domain" description="HAMP" evidence="4">
    <location>
        <begin position="224"/>
        <end position="276"/>
    </location>
</feature>
<dbReference type="InterPro" id="IPR003660">
    <property type="entry name" value="HAMP_dom"/>
</dbReference>
<gene>
    <name evidence="5" type="ORF">D5H78_17935</name>
</gene>
<dbReference type="Pfam" id="PF00672">
    <property type="entry name" value="HAMP"/>
    <property type="match status" value="1"/>
</dbReference>
<evidence type="ECO:0000313" key="6">
    <source>
        <dbReference type="Proteomes" id="UP000265614"/>
    </source>
</evidence>